<reference evidence="8" key="1">
    <citation type="submission" date="2015-03" db="EMBL/GenBank/DDBJ databases">
        <authorList>
            <person name="Murphy D."/>
        </authorList>
    </citation>
    <scope>NUCLEOTIDE SEQUENCE</scope>
</reference>
<evidence type="ECO:0000256" key="1">
    <source>
        <dbReference type="ARBA" id="ARBA00022438"/>
    </source>
</evidence>
<feature type="binding site" evidence="5">
    <location>
        <position position="314"/>
    </location>
    <ligand>
        <name>a divalent metal cation</name>
        <dbReference type="ChEBI" id="CHEBI:60240"/>
        <label>1</label>
    </ligand>
</feature>
<feature type="binding site" evidence="5">
    <location>
        <position position="188"/>
    </location>
    <ligand>
        <name>a divalent metal cation</name>
        <dbReference type="ChEBI" id="CHEBI:60240"/>
        <label>1</label>
    </ligand>
</feature>
<comment type="catalytic activity">
    <reaction evidence="5 6">
        <text>Release of N-terminal amino acids, preferentially methionine, from peptides and arylamides.</text>
        <dbReference type="EC" id="3.4.11.18"/>
    </reaction>
</comment>
<dbReference type="PANTHER" id="PTHR43330">
    <property type="entry name" value="METHIONINE AMINOPEPTIDASE"/>
    <property type="match status" value="1"/>
</dbReference>
<dbReference type="EC" id="3.4.11.18" evidence="6"/>
<dbReference type="GO" id="GO:0070006">
    <property type="term" value="F:metalloaminopeptidase activity"/>
    <property type="evidence" value="ECO:0007669"/>
    <property type="project" value="UniProtKB-UniRule"/>
</dbReference>
<dbReference type="Gene3D" id="3.90.230.10">
    <property type="entry name" value="Creatinase/methionine aminopeptidase superfamily"/>
    <property type="match status" value="1"/>
</dbReference>
<dbReference type="InterPro" id="IPR036005">
    <property type="entry name" value="Creatinase/aminopeptidase-like"/>
</dbReference>
<feature type="binding site" evidence="5">
    <location>
        <position position="258"/>
    </location>
    <ligand>
        <name>substrate</name>
    </ligand>
</feature>
<keyword evidence="4 5" id="KW-0378">Hydrolase</keyword>
<dbReference type="InterPro" id="IPR000994">
    <property type="entry name" value="Pept_M24"/>
</dbReference>
<dbReference type="NCBIfam" id="TIGR00500">
    <property type="entry name" value="met_pdase_I"/>
    <property type="match status" value="1"/>
</dbReference>
<dbReference type="GO" id="GO:0004239">
    <property type="term" value="F:initiator methionyl aminopeptidase activity"/>
    <property type="evidence" value="ECO:0007669"/>
    <property type="project" value="UniProtKB-UniRule"/>
</dbReference>
<comment type="similarity">
    <text evidence="5">Belongs to the peptidase M24A family. Methionine aminopeptidase type 1 subfamily.</text>
</comment>
<evidence type="ECO:0000256" key="5">
    <source>
        <dbReference type="HAMAP-Rule" id="MF_03174"/>
    </source>
</evidence>
<proteinExistence type="evidence at transcript level"/>
<comment type="function">
    <text evidence="6">Cotranslationally removes the N-terminal methionine from nascent proteins. The N-terminal methionine is often cleaved when the second residue in the primary sequence is small and uncharged (Met-Ala-, Cys, Gly, Pro, Ser, Thr, or Val).</text>
</comment>
<dbReference type="PRINTS" id="PR00599">
    <property type="entry name" value="MAPEPTIDASE"/>
</dbReference>
<feature type="binding site" evidence="5">
    <location>
        <position position="314"/>
    </location>
    <ligand>
        <name>a divalent metal cation</name>
        <dbReference type="ChEBI" id="CHEBI:60240"/>
        <label>2</label>
        <note>catalytic</note>
    </ligand>
</feature>
<keyword evidence="3 5" id="KW-0479">Metal-binding</keyword>
<evidence type="ECO:0000256" key="6">
    <source>
        <dbReference type="RuleBase" id="RU003653"/>
    </source>
</evidence>
<keyword evidence="1 5" id="KW-0031">Aminopeptidase</keyword>
<evidence type="ECO:0000259" key="7">
    <source>
        <dbReference type="Pfam" id="PF00557"/>
    </source>
</evidence>
<sequence length="329" mass="36232">MNRLYHSPCRSSLLSSMRQLHSTRSISMPRGSTTKLNRWGSYQRIMPASLANVDVRQMPHREVPSHIQKPFYAKKGISSTWGPEIPILSREEEQGMRAASQLAKQILTLGSTLCQPGITTNHIDSVIHEAIVEQGAYPSPLNYMGFPKSVCTSINNIIAHGIPDERPLQDGDIINIDVTVFLDGYHGDTSATFYVGQVDEKGKALVECTKETLDKAIAVCGPGVPYREIGRIICEHAMKNGFSVSEELSGHGIGQEFHCLPLVLHHINEEEDIMQTGTAFTIEPILCQGSAAGIMWPDQWTISTVDGGRSAQFEHTLLVNENGVEILTI</sequence>
<accession>A0A125S6G6</accession>
<keyword evidence="2 5" id="KW-0645">Protease</keyword>
<feature type="binding site" evidence="5">
    <location>
        <position position="160"/>
    </location>
    <ligand>
        <name>substrate</name>
    </ligand>
</feature>
<comment type="cofactor">
    <cofactor evidence="5">
        <name>Co(2+)</name>
        <dbReference type="ChEBI" id="CHEBI:48828"/>
    </cofactor>
    <cofactor evidence="5">
        <name>Zn(2+)</name>
        <dbReference type="ChEBI" id="CHEBI:29105"/>
    </cofactor>
    <cofactor evidence="5">
        <name>Mn(2+)</name>
        <dbReference type="ChEBI" id="CHEBI:29035"/>
    </cofactor>
    <cofactor evidence="5">
        <name>Fe(2+)</name>
        <dbReference type="ChEBI" id="CHEBI:29033"/>
    </cofactor>
    <text evidence="5">Binds 2 divalent metal cations per subunit. Has a high-affinity and a low affinity metal-binding site. The true nature of the physiological cofactor is under debate. The enzyme is active with cobalt, zinc, manganese or divalent iron ions. Most likely, methionine aminopeptidases function as mononuclear Fe(2+)-metalloproteases under physiological conditions, and the catalytically relevant metal-binding site has been assigned to the histidine-containing high-affinity site.</text>
</comment>
<evidence type="ECO:0000313" key="8">
    <source>
        <dbReference type="EMBL" id="AME15497.1"/>
    </source>
</evidence>
<feature type="binding site" evidence="5">
    <location>
        <position position="283"/>
    </location>
    <ligand>
        <name>a divalent metal cation</name>
        <dbReference type="ChEBI" id="CHEBI:60240"/>
        <label>2</label>
        <note>catalytic</note>
    </ligand>
</feature>
<evidence type="ECO:0000256" key="2">
    <source>
        <dbReference type="ARBA" id="ARBA00022670"/>
    </source>
</evidence>
<evidence type="ECO:0000256" key="4">
    <source>
        <dbReference type="ARBA" id="ARBA00022801"/>
    </source>
</evidence>
<evidence type="ECO:0000256" key="3">
    <source>
        <dbReference type="ARBA" id="ARBA00022723"/>
    </source>
</evidence>
<dbReference type="GO" id="GO:0006508">
    <property type="term" value="P:proteolysis"/>
    <property type="evidence" value="ECO:0007669"/>
    <property type="project" value="UniProtKB-KW"/>
</dbReference>
<dbReference type="AlphaFoldDB" id="A0A125S6G6"/>
<protein>
    <recommendedName>
        <fullName evidence="6">Methionine aminopeptidase</fullName>
        <ecNumber evidence="6">3.4.11.18</ecNumber>
    </recommendedName>
</protein>
<dbReference type="GO" id="GO:0046872">
    <property type="term" value="F:metal ion binding"/>
    <property type="evidence" value="ECO:0007669"/>
    <property type="project" value="UniProtKB-UniRule"/>
</dbReference>
<feature type="binding site" evidence="5">
    <location>
        <position position="251"/>
    </location>
    <ligand>
        <name>a divalent metal cation</name>
        <dbReference type="ChEBI" id="CHEBI:60240"/>
        <label>2</label>
        <note>catalytic</note>
    </ligand>
</feature>
<dbReference type="InterPro" id="IPR002467">
    <property type="entry name" value="Pept_M24A_MAP1"/>
</dbReference>
<dbReference type="InterPro" id="IPR001714">
    <property type="entry name" value="Pept_M24_MAP"/>
</dbReference>
<dbReference type="CDD" id="cd01086">
    <property type="entry name" value="MetAP1"/>
    <property type="match status" value="1"/>
</dbReference>
<organism evidence="8">
    <name type="scientific">Actinomucor elegans</name>
    <dbReference type="NCBI Taxonomy" id="64647"/>
    <lineage>
        <taxon>Eukaryota</taxon>
        <taxon>Fungi</taxon>
        <taxon>Fungi incertae sedis</taxon>
        <taxon>Mucoromycota</taxon>
        <taxon>Mucoromycotina</taxon>
        <taxon>Mucoromycetes</taxon>
        <taxon>Mucorales</taxon>
        <taxon>Mucorineae</taxon>
        <taxon>Mucoraceae</taxon>
        <taxon>Actinomucor</taxon>
    </lineage>
</organism>
<feature type="domain" description="Peptidase M24" evidence="7">
    <location>
        <begin position="95"/>
        <end position="321"/>
    </location>
</feature>
<name>A0A125S6G6_9FUNG</name>
<feature type="binding site" evidence="5">
    <location>
        <position position="177"/>
    </location>
    <ligand>
        <name>a divalent metal cation</name>
        <dbReference type="ChEBI" id="CHEBI:60240"/>
        <label>1</label>
    </ligand>
</feature>
<feature type="binding site" evidence="5">
    <location>
        <position position="188"/>
    </location>
    <ligand>
        <name>a divalent metal cation</name>
        <dbReference type="ChEBI" id="CHEBI:60240"/>
        <label>2</label>
        <note>catalytic</note>
    </ligand>
</feature>
<dbReference type="EMBL" id="KP973574">
    <property type="protein sequence ID" value="AME15497.1"/>
    <property type="molecule type" value="mRNA"/>
</dbReference>
<dbReference type="PANTHER" id="PTHR43330:SF8">
    <property type="entry name" value="METHIONINE AMINOPEPTIDASE 1D, MITOCHONDRIAL"/>
    <property type="match status" value="1"/>
</dbReference>
<dbReference type="SUPFAM" id="SSF55920">
    <property type="entry name" value="Creatinase/aminopeptidase"/>
    <property type="match status" value="1"/>
</dbReference>
<dbReference type="Pfam" id="PF00557">
    <property type="entry name" value="Peptidase_M24"/>
    <property type="match status" value="1"/>
</dbReference>
<dbReference type="HAMAP" id="MF_01974">
    <property type="entry name" value="MetAP_1"/>
    <property type="match status" value="1"/>
</dbReference>